<evidence type="ECO:0000313" key="2">
    <source>
        <dbReference type="Proteomes" id="UP001140562"/>
    </source>
</evidence>
<reference evidence="1" key="1">
    <citation type="submission" date="2022-10" db="EMBL/GenBank/DDBJ databases">
        <title>Tapping the CABI collections for fungal endophytes: first genome assemblies for Collariella, Neodidymelliopsis, Ascochyta clinopodiicola, Didymella pomorum, Didymosphaeria variabile, Neocosmospora piperis and Neocucurbitaria cava.</title>
        <authorList>
            <person name="Hill R."/>
        </authorList>
    </citation>
    <scope>NUCLEOTIDE SEQUENCE</scope>
    <source>
        <strain evidence="1">IMI 360193</strain>
    </source>
</reference>
<sequence>MHNIVNSSGLDRNHSLAIDLENLPLELVEEVLKDLNFEQAIRLSSWAGPQLMCAFEISPSWKQHFGTEEVRAIWQKYLQLTDQINVLCFDTRRDARAWFKQGSHNHWYYSRDHSNNQCIAFLQDGPSSSISATPRLRAQWLEAMRTALQAGASFFGDTSFEDLKKDRSQGRQLVSYLDDFKDAKAIREDDVETAVCLYQGALSARKSSLVGELRRLATMYEAHPQLLKIPYAPQWSDPNVRHIPRQFRERAKKIEKAPLSIYTNGAGRTYFHNNFAALVPFDWTIRFLVSILRDEQEIDEKSRYLLDSLARYYLCKAEPGGQQNIYFAGIPWSLSLLKPKQMGFLAGSAGPTWIRDEGPLIAHVDDELDWLEKFVEVVAGLIEKYPEAAKMARAEEASSIAMIDQLSRLDLV</sequence>
<protein>
    <recommendedName>
        <fullName evidence="3">F-box domain-containing protein</fullName>
    </recommendedName>
</protein>
<comment type="caution">
    <text evidence="1">The sequence shown here is derived from an EMBL/GenBank/DDBJ whole genome shotgun (WGS) entry which is preliminary data.</text>
</comment>
<evidence type="ECO:0000313" key="1">
    <source>
        <dbReference type="EMBL" id="KAJ4332506.1"/>
    </source>
</evidence>
<dbReference type="Proteomes" id="UP001140562">
    <property type="component" value="Unassembled WGS sequence"/>
</dbReference>
<keyword evidence="2" id="KW-1185">Reference proteome</keyword>
<dbReference type="EMBL" id="JAPEUV010000116">
    <property type="protein sequence ID" value="KAJ4332506.1"/>
    <property type="molecule type" value="Genomic_DNA"/>
</dbReference>
<organism evidence="1 2">
    <name type="scientific">Didymella glomerata</name>
    <dbReference type="NCBI Taxonomy" id="749621"/>
    <lineage>
        <taxon>Eukaryota</taxon>
        <taxon>Fungi</taxon>
        <taxon>Dikarya</taxon>
        <taxon>Ascomycota</taxon>
        <taxon>Pezizomycotina</taxon>
        <taxon>Dothideomycetes</taxon>
        <taxon>Pleosporomycetidae</taxon>
        <taxon>Pleosporales</taxon>
        <taxon>Pleosporineae</taxon>
        <taxon>Didymellaceae</taxon>
        <taxon>Didymella</taxon>
    </lineage>
</organism>
<evidence type="ECO:0008006" key="3">
    <source>
        <dbReference type="Google" id="ProtNLM"/>
    </source>
</evidence>
<accession>A0A9W8WTW0</accession>
<dbReference type="AlphaFoldDB" id="A0A9W8WTW0"/>
<gene>
    <name evidence="1" type="ORF">N0V87_008315</name>
</gene>
<dbReference type="OrthoDB" id="3781727at2759"/>
<name>A0A9W8WTW0_9PLEO</name>
<proteinExistence type="predicted"/>